<proteinExistence type="inferred from homology"/>
<reference evidence="4 5" key="1">
    <citation type="submission" date="2017-06" db="EMBL/GenBank/DDBJ databases">
        <title>the draft geome sequence of Illustriluteabacillus marina B3227.</title>
        <authorList>
            <person name="He R.-H."/>
            <person name="Du Z.-J."/>
        </authorList>
    </citation>
    <scope>NUCLEOTIDE SEQUENCE [LARGE SCALE GENOMIC DNA]</scope>
    <source>
        <strain evidence="4 5">B3227</strain>
    </source>
</reference>
<feature type="domain" description="NAD-dependent epimerase/dehydratase" evidence="2">
    <location>
        <begin position="3"/>
        <end position="131"/>
    </location>
</feature>
<dbReference type="RefSeq" id="WP_101332702.1">
    <property type="nucleotide sequence ID" value="NZ_PJNH01000004.1"/>
</dbReference>
<comment type="similarity">
    <text evidence="1">Belongs to the NAD(P)-dependent epimerase/dehydratase family. SDR39U1 subfamily.</text>
</comment>
<dbReference type="InterPro" id="IPR010099">
    <property type="entry name" value="SDR39U1"/>
</dbReference>
<dbReference type="CDD" id="cd05242">
    <property type="entry name" value="SDR_a8"/>
    <property type="match status" value="1"/>
</dbReference>
<dbReference type="OrthoDB" id="9801773at2"/>
<dbReference type="SUPFAM" id="SSF51735">
    <property type="entry name" value="NAD(P)-binding Rossmann-fold domains"/>
    <property type="match status" value="1"/>
</dbReference>
<evidence type="ECO:0000259" key="3">
    <source>
        <dbReference type="Pfam" id="PF08338"/>
    </source>
</evidence>
<evidence type="ECO:0000259" key="2">
    <source>
        <dbReference type="Pfam" id="PF01370"/>
    </source>
</evidence>
<dbReference type="PANTHER" id="PTHR11092">
    <property type="entry name" value="SUGAR NUCLEOTIDE EPIMERASE RELATED"/>
    <property type="match status" value="1"/>
</dbReference>
<protein>
    <submittedName>
        <fullName evidence="4">TIGR01777 family protein</fullName>
    </submittedName>
</protein>
<dbReference type="Pfam" id="PF01370">
    <property type="entry name" value="Epimerase"/>
    <property type="match status" value="1"/>
</dbReference>
<dbReference type="PANTHER" id="PTHR11092:SF0">
    <property type="entry name" value="EPIMERASE FAMILY PROTEIN SDR39U1"/>
    <property type="match status" value="1"/>
</dbReference>
<dbReference type="InterPro" id="IPR013549">
    <property type="entry name" value="DUF1731"/>
</dbReference>
<feature type="domain" description="DUF1731" evidence="3">
    <location>
        <begin position="252"/>
        <end position="298"/>
    </location>
</feature>
<dbReference type="NCBIfam" id="TIGR01777">
    <property type="entry name" value="yfcH"/>
    <property type="match status" value="1"/>
</dbReference>
<dbReference type="AlphaFoldDB" id="A0A2I0QRJ5"/>
<dbReference type="Gene3D" id="3.40.50.720">
    <property type="entry name" value="NAD(P)-binding Rossmann-like Domain"/>
    <property type="match status" value="1"/>
</dbReference>
<dbReference type="InterPro" id="IPR001509">
    <property type="entry name" value="Epimerase_deHydtase"/>
</dbReference>
<organism evidence="4 5">
    <name type="scientific">Halalkalibacillus sediminis</name>
    <dbReference type="NCBI Taxonomy" id="2018042"/>
    <lineage>
        <taxon>Bacteria</taxon>
        <taxon>Bacillati</taxon>
        <taxon>Bacillota</taxon>
        <taxon>Bacilli</taxon>
        <taxon>Bacillales</taxon>
        <taxon>Bacillaceae</taxon>
        <taxon>Halalkalibacillus</taxon>
    </lineage>
</organism>
<sequence>MKIAISGGTGFVGGKLVKHFKQQGDEIYILTRNPNKHENTEQVKYVEWLTPQSHPEMVVDHVDVGINLAGESLNGRWTEERKKRILDSRINATREFVRIMGSLEKKPSVFINASAVGYYGNSQEISFTEKTIIPGNDFLAEVCSLWEKEADEARELGIRTVKTRFGLILDGNYGALPKIALPYKMMAGGPLGNGEQWMSWVHIDDVVHMIDYAIRNEDIEGPVNITAPNPKRNKDFGDTLSDVLNRPHWIPAPSLAIKGVLGEMSDLLLKGQYVYPKKLEDHGYGFQYPSLRSALQNIYKKSD</sequence>
<evidence type="ECO:0000256" key="1">
    <source>
        <dbReference type="ARBA" id="ARBA00009353"/>
    </source>
</evidence>
<dbReference type="InterPro" id="IPR036291">
    <property type="entry name" value="NAD(P)-bd_dom_sf"/>
</dbReference>
<evidence type="ECO:0000313" key="4">
    <source>
        <dbReference type="EMBL" id="PKR76952.1"/>
    </source>
</evidence>
<dbReference type="Proteomes" id="UP000243524">
    <property type="component" value="Unassembled WGS sequence"/>
</dbReference>
<comment type="caution">
    <text evidence="4">The sequence shown here is derived from an EMBL/GenBank/DDBJ whole genome shotgun (WGS) entry which is preliminary data.</text>
</comment>
<name>A0A2I0QRJ5_9BACI</name>
<dbReference type="Pfam" id="PF08338">
    <property type="entry name" value="DUF1731"/>
    <property type="match status" value="1"/>
</dbReference>
<dbReference type="EMBL" id="PJNH01000004">
    <property type="protein sequence ID" value="PKR76952.1"/>
    <property type="molecule type" value="Genomic_DNA"/>
</dbReference>
<accession>A0A2I0QRJ5</accession>
<gene>
    <name evidence="4" type="ORF">CEY16_14190</name>
</gene>
<keyword evidence="5" id="KW-1185">Reference proteome</keyword>
<evidence type="ECO:0000313" key="5">
    <source>
        <dbReference type="Proteomes" id="UP000243524"/>
    </source>
</evidence>